<dbReference type="PANTHER" id="PTHR43792:SF1">
    <property type="entry name" value="N-ACETYLTRANSFERASE DOMAIN-CONTAINING PROTEIN"/>
    <property type="match status" value="1"/>
</dbReference>
<dbReference type="Pfam" id="PF13302">
    <property type="entry name" value="Acetyltransf_3"/>
    <property type="match status" value="1"/>
</dbReference>
<dbReference type="EMBL" id="PNHQ01000010">
    <property type="protein sequence ID" value="PMC79724.1"/>
    <property type="molecule type" value="Genomic_DNA"/>
</dbReference>
<keyword evidence="3" id="KW-1185">Reference proteome</keyword>
<dbReference type="PANTHER" id="PTHR43792">
    <property type="entry name" value="GNAT FAMILY, PUTATIVE (AFU_ORTHOLOGUE AFUA_3G00765)-RELATED-RELATED"/>
    <property type="match status" value="1"/>
</dbReference>
<dbReference type="InterPro" id="IPR016181">
    <property type="entry name" value="Acyl_CoA_acyltransferase"/>
</dbReference>
<dbReference type="RefSeq" id="WP_070469201.1">
    <property type="nucleotide sequence ID" value="NZ_PNHQ01000010.1"/>
</dbReference>
<feature type="domain" description="N-acetyltransferase" evidence="1">
    <location>
        <begin position="14"/>
        <end position="153"/>
    </location>
</feature>
<evidence type="ECO:0000313" key="2">
    <source>
        <dbReference type="EMBL" id="PMC79724.1"/>
    </source>
</evidence>
<dbReference type="OrthoDB" id="9798081at2"/>
<comment type="caution">
    <text evidence="2">The sequence shown here is derived from an EMBL/GenBank/DDBJ whole genome shotgun (WGS) entry which is preliminary data.</text>
</comment>
<dbReference type="InterPro" id="IPR000182">
    <property type="entry name" value="GNAT_dom"/>
</dbReference>
<name>A0A2N6UDU8_9LACT</name>
<keyword evidence="2" id="KW-0808">Transferase</keyword>
<accession>A0A2N6UDU8</accession>
<dbReference type="Proteomes" id="UP000235701">
    <property type="component" value="Unassembled WGS sequence"/>
</dbReference>
<proteinExistence type="predicted"/>
<dbReference type="Gene3D" id="3.40.630.30">
    <property type="match status" value="1"/>
</dbReference>
<dbReference type="InterPro" id="IPR051531">
    <property type="entry name" value="N-acetyltransferase"/>
</dbReference>
<protein>
    <submittedName>
        <fullName evidence="2">N-acetyltransferase</fullName>
    </submittedName>
</protein>
<gene>
    <name evidence="2" type="ORF">CJ191_05265</name>
</gene>
<organism evidence="2 3">
    <name type="scientific">Aerococcus viridans</name>
    <dbReference type="NCBI Taxonomy" id="1377"/>
    <lineage>
        <taxon>Bacteria</taxon>
        <taxon>Bacillati</taxon>
        <taxon>Bacillota</taxon>
        <taxon>Bacilli</taxon>
        <taxon>Lactobacillales</taxon>
        <taxon>Aerococcaceae</taxon>
        <taxon>Aerococcus</taxon>
    </lineage>
</organism>
<dbReference type="AlphaFoldDB" id="A0A2N6UDU8"/>
<reference evidence="2 3" key="1">
    <citation type="submission" date="2017-09" db="EMBL/GenBank/DDBJ databases">
        <title>Bacterial strain isolated from the female urinary microbiota.</title>
        <authorList>
            <person name="Thomas-White K."/>
            <person name="Kumar N."/>
            <person name="Forster S."/>
            <person name="Putonti C."/>
            <person name="Lawley T."/>
            <person name="Wolfe A.J."/>
        </authorList>
    </citation>
    <scope>NUCLEOTIDE SEQUENCE [LARGE SCALE GENOMIC DNA]</scope>
    <source>
        <strain evidence="2 3">UMB0240</strain>
    </source>
</reference>
<dbReference type="GO" id="GO:0016747">
    <property type="term" value="F:acyltransferase activity, transferring groups other than amino-acyl groups"/>
    <property type="evidence" value="ECO:0007669"/>
    <property type="project" value="InterPro"/>
</dbReference>
<evidence type="ECO:0000313" key="3">
    <source>
        <dbReference type="Proteomes" id="UP000235701"/>
    </source>
</evidence>
<dbReference type="SUPFAM" id="SSF55729">
    <property type="entry name" value="Acyl-CoA N-acyltransferases (Nat)"/>
    <property type="match status" value="1"/>
</dbReference>
<evidence type="ECO:0000259" key="1">
    <source>
        <dbReference type="Pfam" id="PF13302"/>
    </source>
</evidence>
<sequence length="186" mass="21164">MNHKGTKTIETKHLLLRKFKINDAKDMFKNWAGNRSDTAFVTWEKHQSVSDSKDLLEKWDKRKDRSKTYRWCIEEKASGAAIGEIVVTEIHKDTQAADLAFCMGKAYKNKGLAKEALETIVHFLFKEVQMKRLSFDQDSRNTADRELATALNFEYEGLQKAALANNSGISDKALYGAIRQNGSQSK</sequence>